<dbReference type="CDD" id="cd08994">
    <property type="entry name" value="GH43_62_32_68_117_130-like"/>
    <property type="match status" value="1"/>
</dbReference>
<dbReference type="Proteomes" id="UP000184518">
    <property type="component" value="Unassembled WGS sequence"/>
</dbReference>
<evidence type="ECO:0000313" key="2">
    <source>
        <dbReference type="Proteomes" id="UP000184518"/>
    </source>
</evidence>
<reference evidence="2" key="1">
    <citation type="submission" date="2016-11" db="EMBL/GenBank/DDBJ databases">
        <authorList>
            <person name="Varghese N."/>
            <person name="Submissions S."/>
        </authorList>
    </citation>
    <scope>NUCLEOTIDE SEQUENCE [LARGE SCALE GENOMIC DNA]</scope>
    <source>
        <strain evidence="2">DSM 27619</strain>
    </source>
</reference>
<dbReference type="AlphaFoldDB" id="A0A1M5DUJ5"/>
<keyword evidence="2" id="KW-1185">Reference proteome</keyword>
<dbReference type="EMBL" id="FQUT01000006">
    <property type="protein sequence ID" value="SHF70667.1"/>
    <property type="molecule type" value="Genomic_DNA"/>
</dbReference>
<protein>
    <recommendedName>
        <fullName evidence="3">Glycosyl hydrolases family 43</fullName>
    </recommendedName>
</protein>
<evidence type="ECO:0000313" key="1">
    <source>
        <dbReference type="EMBL" id="SHF70667.1"/>
    </source>
</evidence>
<dbReference type="STRING" id="1416778.SAMN05443633_10615"/>
<proteinExistence type="predicted"/>
<accession>A0A1M5DUJ5</accession>
<dbReference type="Gene3D" id="2.115.10.20">
    <property type="entry name" value="Glycosyl hydrolase domain, family 43"/>
    <property type="match status" value="1"/>
</dbReference>
<dbReference type="InterPro" id="IPR023296">
    <property type="entry name" value="Glyco_hydro_beta-prop_sf"/>
</dbReference>
<gene>
    <name evidence="1" type="ORF">SAMN05443633_10615</name>
</gene>
<sequence length="381" mass="43471">MQDALHNQSHYLGSSKFYDMEQPKNFSRKEFLQISGLGMAAVFFGSSFTSLLSSDEKPYFNLKPIGRSLALEGYYIWCSSPIWGEDGKVHLFYSRWKKEKGMGGWLKGSEICRAEANSPFDEFQHKEVVLAPRGEGFWDATTCHNPLIKKVGKDYLLFFMGNSNGKTNTKRIGLATSKTLEGEWKRPDEPLLLPGKEGSWDDHCTTNPAFVIGNDGKYWLFYKSWNTQEYKTQKGPIRGNRKYGLAKANSPFGPYVKVSENPVIDFSSLPNNAQLEDAFVWKQKGKYHMVARDMGFFNHEFGLHLTTKDGIKWTKPEIAYLNMKSYITEPTPPKNLNRFGRLERPMILLDKDGETPRFLFGATQGGEFETSTTFVFEILKA</sequence>
<name>A0A1M5DUJ5_9FLAO</name>
<organism evidence="1 2">
    <name type="scientific">Chryseobacterium arachidis</name>
    <dbReference type="NCBI Taxonomy" id="1416778"/>
    <lineage>
        <taxon>Bacteria</taxon>
        <taxon>Pseudomonadati</taxon>
        <taxon>Bacteroidota</taxon>
        <taxon>Flavobacteriia</taxon>
        <taxon>Flavobacteriales</taxon>
        <taxon>Weeksellaceae</taxon>
        <taxon>Chryseobacterium group</taxon>
        <taxon>Chryseobacterium</taxon>
    </lineage>
</organism>
<evidence type="ECO:0008006" key="3">
    <source>
        <dbReference type="Google" id="ProtNLM"/>
    </source>
</evidence>
<dbReference type="SUPFAM" id="SSF75005">
    <property type="entry name" value="Arabinanase/levansucrase/invertase"/>
    <property type="match status" value="1"/>
</dbReference>